<evidence type="ECO:0000256" key="1">
    <source>
        <dbReference type="SAM" id="MobiDB-lite"/>
    </source>
</evidence>
<proteinExistence type="predicted"/>
<feature type="compositionally biased region" description="Basic and acidic residues" evidence="1">
    <location>
        <begin position="1"/>
        <end position="11"/>
    </location>
</feature>
<evidence type="ECO:0000313" key="3">
    <source>
        <dbReference type="Proteomes" id="UP001359559"/>
    </source>
</evidence>
<feature type="compositionally biased region" description="Basic residues" evidence="1">
    <location>
        <begin position="17"/>
        <end position="26"/>
    </location>
</feature>
<feature type="region of interest" description="Disordered" evidence="1">
    <location>
        <begin position="1"/>
        <end position="26"/>
    </location>
</feature>
<reference evidence="2 3" key="1">
    <citation type="submission" date="2024-01" db="EMBL/GenBank/DDBJ databases">
        <title>The genomes of 5 underutilized Papilionoideae crops provide insights into root nodulation and disease resistance.</title>
        <authorList>
            <person name="Yuan L."/>
        </authorList>
    </citation>
    <scope>NUCLEOTIDE SEQUENCE [LARGE SCALE GENOMIC DNA]</scope>
    <source>
        <strain evidence="2">LY-2023</strain>
        <tissue evidence="2">Leaf</tissue>
    </source>
</reference>
<dbReference type="AlphaFoldDB" id="A0AAN9KQC7"/>
<accession>A0AAN9KQC7</accession>
<sequence length="82" mass="9740">MASESRSDSRRWSKYQNKQRHAHKIPRRTNVIPISISLFWKEIHSHSTLLLSPFVPFAPRFSFPSTYKLTSHPFHTRTFSEI</sequence>
<gene>
    <name evidence="2" type="ORF">RJT34_04779</name>
</gene>
<organism evidence="2 3">
    <name type="scientific">Clitoria ternatea</name>
    <name type="common">Butterfly pea</name>
    <dbReference type="NCBI Taxonomy" id="43366"/>
    <lineage>
        <taxon>Eukaryota</taxon>
        <taxon>Viridiplantae</taxon>
        <taxon>Streptophyta</taxon>
        <taxon>Embryophyta</taxon>
        <taxon>Tracheophyta</taxon>
        <taxon>Spermatophyta</taxon>
        <taxon>Magnoliopsida</taxon>
        <taxon>eudicotyledons</taxon>
        <taxon>Gunneridae</taxon>
        <taxon>Pentapetalae</taxon>
        <taxon>rosids</taxon>
        <taxon>fabids</taxon>
        <taxon>Fabales</taxon>
        <taxon>Fabaceae</taxon>
        <taxon>Papilionoideae</taxon>
        <taxon>50 kb inversion clade</taxon>
        <taxon>NPAAA clade</taxon>
        <taxon>indigoferoid/millettioid clade</taxon>
        <taxon>Phaseoleae</taxon>
        <taxon>Clitoria</taxon>
    </lineage>
</organism>
<dbReference type="Proteomes" id="UP001359559">
    <property type="component" value="Unassembled WGS sequence"/>
</dbReference>
<dbReference type="EMBL" id="JAYKXN010000001">
    <property type="protein sequence ID" value="KAK7320049.1"/>
    <property type="molecule type" value="Genomic_DNA"/>
</dbReference>
<protein>
    <submittedName>
        <fullName evidence="2">Uncharacterized protein</fullName>
    </submittedName>
</protein>
<comment type="caution">
    <text evidence="2">The sequence shown here is derived from an EMBL/GenBank/DDBJ whole genome shotgun (WGS) entry which is preliminary data.</text>
</comment>
<evidence type="ECO:0000313" key="2">
    <source>
        <dbReference type="EMBL" id="KAK7320049.1"/>
    </source>
</evidence>
<keyword evidence="3" id="KW-1185">Reference proteome</keyword>
<name>A0AAN9KQC7_CLITE</name>